<evidence type="ECO:0000313" key="2">
    <source>
        <dbReference type="EMBL" id="TKR95934.1"/>
    </source>
</evidence>
<keyword evidence="3" id="KW-1185">Reference proteome</keyword>
<accession>A0A4U5PIE7</accession>
<gene>
    <name evidence="2" type="ORF">L596_010029</name>
</gene>
<sequence length="443" mass="50632">MAVVCRHALKIAYFFLHGFTSLYVSTLPTPHTIQFSYIYLYYDYFGNNDNKTSRIVLRHSYEKESQSSKMPPLLFILYIGCLEVVADYSLRVLSHILLAAFSKGEVRMRSPLLLLIVFSLFLFLKSTSTFVPIQSQLPFFLFGSDSPTHISFNEPTCIVGQTNSELSLSRFTITECATLDECLAPFGISTFLSMQYNTSRYGTYCFSSNTTSIFVDNGESFKKFNPYSVEWRSTILLFMAKSRIDRCPNTYDYDYQLDGNVFLAYDQDVTIDLQSSQECPAIVVFPTRTIADGYRFPNNLCTALSFHGNDPIANYTVDTVRNGLHVRPTGHPKDQRLLSFTRYQDRSQDAQSFLRNVVMITASSPYSPYRDVLDVGAESRGNDSLLCSLERTLSWEHHWDPQFAGVIDSDPYGVQDLDYIVHMYIKTLHLQVTNFDKECAKLE</sequence>
<keyword evidence="1" id="KW-1133">Transmembrane helix</keyword>
<evidence type="ECO:0000256" key="1">
    <source>
        <dbReference type="SAM" id="Phobius"/>
    </source>
</evidence>
<reference evidence="2 3" key="1">
    <citation type="journal article" date="2015" name="Genome Biol.">
        <title>Comparative genomics of Steinernema reveals deeply conserved gene regulatory networks.</title>
        <authorList>
            <person name="Dillman A.R."/>
            <person name="Macchietto M."/>
            <person name="Porter C.F."/>
            <person name="Rogers A."/>
            <person name="Williams B."/>
            <person name="Antoshechkin I."/>
            <person name="Lee M.M."/>
            <person name="Goodwin Z."/>
            <person name="Lu X."/>
            <person name="Lewis E.E."/>
            <person name="Goodrich-Blair H."/>
            <person name="Stock S.P."/>
            <person name="Adams B.J."/>
            <person name="Sternberg P.W."/>
            <person name="Mortazavi A."/>
        </authorList>
    </citation>
    <scope>NUCLEOTIDE SEQUENCE [LARGE SCALE GENOMIC DNA]</scope>
    <source>
        <strain evidence="2 3">ALL</strain>
    </source>
</reference>
<feature type="transmembrane region" description="Helical" evidence="1">
    <location>
        <begin position="112"/>
        <end position="133"/>
    </location>
</feature>
<comment type="caution">
    <text evidence="2">The sequence shown here is derived from an EMBL/GenBank/DDBJ whole genome shotgun (WGS) entry which is preliminary data.</text>
</comment>
<dbReference type="EMBL" id="AZBU02000002">
    <property type="protein sequence ID" value="TKR95934.1"/>
    <property type="molecule type" value="Genomic_DNA"/>
</dbReference>
<evidence type="ECO:0000313" key="3">
    <source>
        <dbReference type="Proteomes" id="UP000298663"/>
    </source>
</evidence>
<reference evidence="2 3" key="2">
    <citation type="journal article" date="2019" name="G3 (Bethesda)">
        <title>Hybrid Assembly of the Genome of the Entomopathogenic Nematode Steinernema carpocapsae Identifies the X-Chromosome.</title>
        <authorList>
            <person name="Serra L."/>
            <person name="Macchietto M."/>
            <person name="Macias-Munoz A."/>
            <person name="McGill C.J."/>
            <person name="Rodriguez I.M."/>
            <person name="Rodriguez B."/>
            <person name="Murad R."/>
            <person name="Mortazavi A."/>
        </authorList>
    </citation>
    <scope>NUCLEOTIDE SEQUENCE [LARGE SCALE GENOMIC DNA]</scope>
    <source>
        <strain evidence="2 3">ALL</strain>
    </source>
</reference>
<name>A0A4U5PIE7_STECR</name>
<dbReference type="Proteomes" id="UP000298663">
    <property type="component" value="Unassembled WGS sequence"/>
</dbReference>
<keyword evidence="1" id="KW-0812">Transmembrane</keyword>
<feature type="transmembrane region" description="Helical" evidence="1">
    <location>
        <begin position="75"/>
        <end position="100"/>
    </location>
</feature>
<proteinExistence type="predicted"/>
<protein>
    <submittedName>
        <fullName evidence="2">Uncharacterized protein</fullName>
    </submittedName>
</protein>
<dbReference type="AlphaFoldDB" id="A0A4U5PIE7"/>
<organism evidence="2 3">
    <name type="scientific">Steinernema carpocapsae</name>
    <name type="common">Entomopathogenic nematode</name>
    <dbReference type="NCBI Taxonomy" id="34508"/>
    <lineage>
        <taxon>Eukaryota</taxon>
        <taxon>Metazoa</taxon>
        <taxon>Ecdysozoa</taxon>
        <taxon>Nematoda</taxon>
        <taxon>Chromadorea</taxon>
        <taxon>Rhabditida</taxon>
        <taxon>Tylenchina</taxon>
        <taxon>Panagrolaimomorpha</taxon>
        <taxon>Strongyloidoidea</taxon>
        <taxon>Steinernematidae</taxon>
        <taxon>Steinernema</taxon>
    </lineage>
</organism>
<keyword evidence="1" id="KW-0472">Membrane</keyword>